<dbReference type="Proteomes" id="UP000696931">
    <property type="component" value="Unassembled WGS sequence"/>
</dbReference>
<proteinExistence type="predicted"/>
<feature type="transmembrane region" description="Helical" evidence="1">
    <location>
        <begin position="89"/>
        <end position="118"/>
    </location>
</feature>
<protein>
    <submittedName>
        <fullName evidence="2">Uncharacterized protein</fullName>
    </submittedName>
</protein>
<name>A0A933S8T7_UNCEI</name>
<keyword evidence="1" id="KW-0812">Transmembrane</keyword>
<feature type="transmembrane region" description="Helical" evidence="1">
    <location>
        <begin position="58"/>
        <end position="82"/>
    </location>
</feature>
<gene>
    <name evidence="2" type="ORF">HZA61_00945</name>
</gene>
<dbReference type="EMBL" id="JACRIW010000009">
    <property type="protein sequence ID" value="MBI5168031.1"/>
    <property type="molecule type" value="Genomic_DNA"/>
</dbReference>
<reference evidence="2" key="1">
    <citation type="submission" date="2020-07" db="EMBL/GenBank/DDBJ databases">
        <title>Huge and variable diversity of episymbiotic CPR bacteria and DPANN archaea in groundwater ecosystems.</title>
        <authorList>
            <person name="He C.Y."/>
            <person name="Keren R."/>
            <person name="Whittaker M."/>
            <person name="Farag I.F."/>
            <person name="Doudna J."/>
            <person name="Cate J.H.D."/>
            <person name="Banfield J.F."/>
        </authorList>
    </citation>
    <scope>NUCLEOTIDE SEQUENCE</scope>
    <source>
        <strain evidence="2">NC_groundwater_1813_Pr3_B-0.1um_71_17</strain>
    </source>
</reference>
<evidence type="ECO:0000313" key="3">
    <source>
        <dbReference type="Proteomes" id="UP000696931"/>
    </source>
</evidence>
<dbReference type="AlphaFoldDB" id="A0A933S8T7"/>
<accession>A0A933S8T7</accession>
<sequence length="127" mass="13240">MKRPVRPVALVILTLCALYPGLSAVFQGFYPWVTGQEFALVGQTGAFMTTAAKLGMPIWLPSLFKGFVGLAFLGAVPGLWAGDGRAVPLAFLGALGSLLLGPGPAVMGIVALICLTVFRETAQHQPA</sequence>
<evidence type="ECO:0000256" key="1">
    <source>
        <dbReference type="SAM" id="Phobius"/>
    </source>
</evidence>
<evidence type="ECO:0000313" key="2">
    <source>
        <dbReference type="EMBL" id="MBI5168031.1"/>
    </source>
</evidence>
<keyword evidence="1" id="KW-0472">Membrane</keyword>
<keyword evidence="1" id="KW-1133">Transmembrane helix</keyword>
<comment type="caution">
    <text evidence="2">The sequence shown here is derived from an EMBL/GenBank/DDBJ whole genome shotgun (WGS) entry which is preliminary data.</text>
</comment>
<organism evidence="2 3">
    <name type="scientific">Eiseniibacteriota bacterium</name>
    <dbReference type="NCBI Taxonomy" id="2212470"/>
    <lineage>
        <taxon>Bacteria</taxon>
        <taxon>Candidatus Eiseniibacteriota</taxon>
    </lineage>
</organism>